<sequence>MWIEGGGTATMKIGLKHILRSDYFSRQVFCAPATSL</sequence>
<reference evidence="1 2" key="1">
    <citation type="submission" date="2014-11" db="EMBL/GenBank/DDBJ databases">
        <title>Symbiosis island explosion on the genome of extra-slow-growing strains of soybean bradyrhizobia with massive insertion sequences.</title>
        <authorList>
            <person name="Iida T."/>
            <person name="Minamisawa K."/>
        </authorList>
    </citation>
    <scope>NUCLEOTIDE SEQUENCE [LARGE SCALE GENOMIC DNA]</scope>
    <source>
        <strain evidence="1 2">NK6</strain>
    </source>
</reference>
<accession>A0A0E4FUL7</accession>
<dbReference type="Proteomes" id="UP000063308">
    <property type="component" value="Chromosome"/>
</dbReference>
<dbReference type="AlphaFoldDB" id="A0A0E4FUL7"/>
<gene>
    <name evidence="1" type="ORF">NK6_5338</name>
</gene>
<protein>
    <submittedName>
        <fullName evidence="1">Uncharacterized protein</fullName>
    </submittedName>
</protein>
<proteinExistence type="predicted"/>
<organism evidence="1 2">
    <name type="scientific">Bradyrhizobium diazoefficiens</name>
    <dbReference type="NCBI Taxonomy" id="1355477"/>
    <lineage>
        <taxon>Bacteria</taxon>
        <taxon>Pseudomonadati</taxon>
        <taxon>Pseudomonadota</taxon>
        <taxon>Alphaproteobacteria</taxon>
        <taxon>Hyphomicrobiales</taxon>
        <taxon>Nitrobacteraceae</taxon>
        <taxon>Bradyrhizobium</taxon>
    </lineage>
</organism>
<dbReference type="EMBL" id="AP014685">
    <property type="protein sequence ID" value="BAR58497.1"/>
    <property type="molecule type" value="Genomic_DNA"/>
</dbReference>
<evidence type="ECO:0000313" key="1">
    <source>
        <dbReference type="EMBL" id="BAR58497.1"/>
    </source>
</evidence>
<name>A0A0E4FUL7_9BRAD</name>
<evidence type="ECO:0000313" key="2">
    <source>
        <dbReference type="Proteomes" id="UP000063308"/>
    </source>
</evidence>